<keyword evidence="1 4" id="KW-0732">Signal</keyword>
<dbReference type="EMBL" id="CAJNOT010005855">
    <property type="protein sequence ID" value="CAF1476635.1"/>
    <property type="molecule type" value="Genomic_DNA"/>
</dbReference>
<dbReference type="SUPFAM" id="SSF57302">
    <property type="entry name" value="Snake toxin-like"/>
    <property type="match status" value="1"/>
</dbReference>
<dbReference type="AlphaFoldDB" id="A0A815RG49"/>
<keyword evidence="2" id="KW-1015">Disulfide bond</keyword>
<comment type="caution">
    <text evidence="5">The sequence shown here is derived from an EMBL/GenBank/DDBJ whole genome shotgun (WGS) entry which is preliminary data.</text>
</comment>
<evidence type="ECO:0000256" key="2">
    <source>
        <dbReference type="ARBA" id="ARBA00023157"/>
    </source>
</evidence>
<evidence type="ECO:0000313" key="6">
    <source>
        <dbReference type="EMBL" id="CAF4154862.1"/>
    </source>
</evidence>
<accession>A0A815RG49</accession>
<feature type="chain" id="PRO_5036228665" evidence="4">
    <location>
        <begin position="21"/>
        <end position="145"/>
    </location>
</feature>
<dbReference type="Proteomes" id="UP000663836">
    <property type="component" value="Unassembled WGS sequence"/>
</dbReference>
<reference evidence="5" key="1">
    <citation type="submission" date="2021-02" db="EMBL/GenBank/DDBJ databases">
        <authorList>
            <person name="Nowell W R."/>
        </authorList>
    </citation>
    <scope>NUCLEOTIDE SEQUENCE</scope>
</reference>
<keyword evidence="3" id="KW-0472">Membrane</keyword>
<name>A0A815RG49_9BILA</name>
<feature type="transmembrane region" description="Helical" evidence="3">
    <location>
        <begin position="123"/>
        <end position="144"/>
    </location>
</feature>
<feature type="signal peptide" evidence="4">
    <location>
        <begin position="1"/>
        <end position="20"/>
    </location>
</feature>
<organism evidence="5 7">
    <name type="scientific">Rotaria sordida</name>
    <dbReference type="NCBI Taxonomy" id="392033"/>
    <lineage>
        <taxon>Eukaryota</taxon>
        <taxon>Metazoa</taxon>
        <taxon>Spiralia</taxon>
        <taxon>Gnathifera</taxon>
        <taxon>Rotifera</taxon>
        <taxon>Eurotatoria</taxon>
        <taxon>Bdelloidea</taxon>
        <taxon>Philodinida</taxon>
        <taxon>Philodinidae</taxon>
        <taxon>Rotaria</taxon>
    </lineage>
</organism>
<evidence type="ECO:0000313" key="5">
    <source>
        <dbReference type="EMBL" id="CAF1476635.1"/>
    </source>
</evidence>
<dbReference type="Proteomes" id="UP000663864">
    <property type="component" value="Unassembled WGS sequence"/>
</dbReference>
<keyword evidence="3" id="KW-0812">Transmembrane</keyword>
<evidence type="ECO:0000256" key="3">
    <source>
        <dbReference type="SAM" id="Phobius"/>
    </source>
</evidence>
<evidence type="ECO:0000313" key="7">
    <source>
        <dbReference type="Proteomes" id="UP000663864"/>
    </source>
</evidence>
<dbReference type="Gene3D" id="2.10.60.10">
    <property type="entry name" value="CD59"/>
    <property type="match status" value="1"/>
</dbReference>
<evidence type="ECO:0000256" key="4">
    <source>
        <dbReference type="SAM" id="SignalP"/>
    </source>
</evidence>
<evidence type="ECO:0000256" key="1">
    <source>
        <dbReference type="ARBA" id="ARBA00022729"/>
    </source>
</evidence>
<proteinExistence type="predicted"/>
<dbReference type="InterPro" id="IPR045860">
    <property type="entry name" value="Snake_toxin-like_sf"/>
</dbReference>
<gene>
    <name evidence="6" type="ORF">JBS370_LOCUS34180</name>
    <name evidence="5" type="ORF">ZHD862_LOCUS36375</name>
</gene>
<keyword evidence="3" id="KW-1133">Transmembrane helix</keyword>
<dbReference type="PANTHER" id="PTHR10036">
    <property type="entry name" value="CD59 GLYCOPROTEIN"/>
    <property type="match status" value="1"/>
</dbReference>
<dbReference type="EMBL" id="CAJOBD010010583">
    <property type="protein sequence ID" value="CAF4154862.1"/>
    <property type="molecule type" value="Genomic_DNA"/>
</dbReference>
<sequence length="145" mass="17031">MNFIYVSFFLILNFLSVTNGLECYVCEQQEGNDDKCVKTVRMCQRYEDTCATLILYTTPHEWTPTLERRHYISKGCDTRDSCTRLLYGLASVCTRNWYEDWACVECCQGDRCNRYVVLGSNNIRASLILLVLMIFSIFFIHFSFF</sequence>
<protein>
    <submittedName>
        <fullName evidence="5">Uncharacterized protein</fullName>
    </submittedName>
</protein>
<dbReference type="CDD" id="cd23599">
    <property type="entry name" value="TFP_LU_ECD_Cold"/>
    <property type="match status" value="1"/>
</dbReference>